<evidence type="ECO:0000256" key="1">
    <source>
        <dbReference type="ARBA" id="ARBA00010641"/>
    </source>
</evidence>
<evidence type="ECO:0000313" key="9">
    <source>
        <dbReference type="Proteomes" id="UP001595904"/>
    </source>
</evidence>
<dbReference type="InterPro" id="IPR036388">
    <property type="entry name" value="WH-like_DNA-bd_sf"/>
</dbReference>
<keyword evidence="3" id="KW-0731">Sigma factor</keyword>
<dbReference type="SUPFAM" id="SSF88946">
    <property type="entry name" value="Sigma2 domain of RNA polymerase sigma factors"/>
    <property type="match status" value="1"/>
</dbReference>
<evidence type="ECO:0000256" key="2">
    <source>
        <dbReference type="ARBA" id="ARBA00023015"/>
    </source>
</evidence>
<keyword evidence="9" id="KW-1185">Reference proteome</keyword>
<comment type="similarity">
    <text evidence="1">Belongs to the sigma-70 factor family. ECF subfamily.</text>
</comment>
<dbReference type="InterPro" id="IPR007627">
    <property type="entry name" value="RNA_pol_sigma70_r2"/>
</dbReference>
<evidence type="ECO:0000259" key="6">
    <source>
        <dbReference type="Pfam" id="PF04542"/>
    </source>
</evidence>
<dbReference type="Pfam" id="PF04542">
    <property type="entry name" value="Sigma70_r2"/>
    <property type="match status" value="1"/>
</dbReference>
<name>A0ABV8SUG5_9GAMM</name>
<dbReference type="Gene3D" id="1.10.1740.10">
    <property type="match status" value="1"/>
</dbReference>
<dbReference type="RefSeq" id="WP_380599179.1">
    <property type="nucleotide sequence ID" value="NZ_JBHSDU010000003.1"/>
</dbReference>
<dbReference type="InterPro" id="IPR013324">
    <property type="entry name" value="RNA_pol_sigma_r3/r4-like"/>
</dbReference>
<feature type="domain" description="RNA polymerase sigma factor 70 region 4 type 2" evidence="7">
    <location>
        <begin position="122"/>
        <end position="172"/>
    </location>
</feature>
<evidence type="ECO:0000256" key="4">
    <source>
        <dbReference type="ARBA" id="ARBA00023125"/>
    </source>
</evidence>
<evidence type="ECO:0000256" key="3">
    <source>
        <dbReference type="ARBA" id="ARBA00023082"/>
    </source>
</evidence>
<evidence type="ECO:0000256" key="5">
    <source>
        <dbReference type="ARBA" id="ARBA00023163"/>
    </source>
</evidence>
<keyword evidence="2" id="KW-0805">Transcription regulation</keyword>
<comment type="caution">
    <text evidence="8">The sequence shown here is derived from an EMBL/GenBank/DDBJ whole genome shotgun (WGS) entry which is preliminary data.</text>
</comment>
<gene>
    <name evidence="8" type="ORF">ACFPN2_18640</name>
</gene>
<accession>A0ABV8SUG5</accession>
<dbReference type="EMBL" id="JBHSDU010000003">
    <property type="protein sequence ID" value="MFC4311122.1"/>
    <property type="molecule type" value="Genomic_DNA"/>
</dbReference>
<dbReference type="PANTHER" id="PTHR43133">
    <property type="entry name" value="RNA POLYMERASE ECF-TYPE SIGMA FACTO"/>
    <property type="match status" value="1"/>
</dbReference>
<sequence>MAGVSLDSIDDPNESARLKQLYERYWNDLCRHIRATFGAGPPDPQDVAQSAFARYLSIDDEQAVENPRAFLYTTARNIALDITRHLKHANRHSLSVSQDEGAHTVDEFSPERIALAQERAAALSKAIENLPKRQRQALLLNRLHDLSYSEIAERIGSSKSDVRRQIVRALETIEAALEAYE</sequence>
<dbReference type="PANTHER" id="PTHR43133:SF8">
    <property type="entry name" value="RNA POLYMERASE SIGMA FACTOR HI_1459-RELATED"/>
    <property type="match status" value="1"/>
</dbReference>
<organism evidence="8 9">
    <name type="scientific">Steroidobacter flavus</name>
    <dbReference type="NCBI Taxonomy" id="1842136"/>
    <lineage>
        <taxon>Bacteria</taxon>
        <taxon>Pseudomonadati</taxon>
        <taxon>Pseudomonadota</taxon>
        <taxon>Gammaproteobacteria</taxon>
        <taxon>Steroidobacterales</taxon>
        <taxon>Steroidobacteraceae</taxon>
        <taxon>Steroidobacter</taxon>
    </lineage>
</organism>
<dbReference type="CDD" id="cd06171">
    <property type="entry name" value="Sigma70_r4"/>
    <property type="match status" value="1"/>
</dbReference>
<dbReference type="Proteomes" id="UP001595904">
    <property type="component" value="Unassembled WGS sequence"/>
</dbReference>
<dbReference type="InterPro" id="IPR013325">
    <property type="entry name" value="RNA_pol_sigma_r2"/>
</dbReference>
<keyword evidence="4" id="KW-0238">DNA-binding</keyword>
<dbReference type="SUPFAM" id="SSF88659">
    <property type="entry name" value="Sigma3 and sigma4 domains of RNA polymerase sigma factors"/>
    <property type="match status" value="1"/>
</dbReference>
<dbReference type="InterPro" id="IPR014284">
    <property type="entry name" value="RNA_pol_sigma-70_dom"/>
</dbReference>
<proteinExistence type="inferred from homology"/>
<dbReference type="Pfam" id="PF08281">
    <property type="entry name" value="Sigma70_r4_2"/>
    <property type="match status" value="1"/>
</dbReference>
<dbReference type="InterPro" id="IPR013249">
    <property type="entry name" value="RNA_pol_sigma70_r4_t2"/>
</dbReference>
<reference evidence="9" key="1">
    <citation type="journal article" date="2019" name="Int. J. Syst. Evol. Microbiol.">
        <title>The Global Catalogue of Microorganisms (GCM) 10K type strain sequencing project: providing services to taxonomists for standard genome sequencing and annotation.</title>
        <authorList>
            <consortium name="The Broad Institute Genomics Platform"/>
            <consortium name="The Broad Institute Genome Sequencing Center for Infectious Disease"/>
            <person name="Wu L."/>
            <person name="Ma J."/>
        </authorList>
    </citation>
    <scope>NUCLEOTIDE SEQUENCE [LARGE SCALE GENOMIC DNA]</scope>
    <source>
        <strain evidence="9">CGMCC 1.10759</strain>
    </source>
</reference>
<dbReference type="Gene3D" id="1.10.10.10">
    <property type="entry name" value="Winged helix-like DNA-binding domain superfamily/Winged helix DNA-binding domain"/>
    <property type="match status" value="1"/>
</dbReference>
<keyword evidence="5" id="KW-0804">Transcription</keyword>
<dbReference type="NCBIfam" id="TIGR02937">
    <property type="entry name" value="sigma70-ECF"/>
    <property type="match status" value="1"/>
</dbReference>
<dbReference type="InterPro" id="IPR039425">
    <property type="entry name" value="RNA_pol_sigma-70-like"/>
</dbReference>
<protein>
    <submittedName>
        <fullName evidence="8">RNA polymerase sigma factor</fullName>
    </submittedName>
</protein>
<evidence type="ECO:0000313" key="8">
    <source>
        <dbReference type="EMBL" id="MFC4311122.1"/>
    </source>
</evidence>
<feature type="domain" description="RNA polymerase sigma-70 region 2" evidence="6">
    <location>
        <begin position="21"/>
        <end position="84"/>
    </location>
</feature>
<evidence type="ECO:0000259" key="7">
    <source>
        <dbReference type="Pfam" id="PF08281"/>
    </source>
</evidence>